<dbReference type="EMBL" id="JADBEL010000035">
    <property type="protein sequence ID" value="MBE1556757.1"/>
    <property type="molecule type" value="Genomic_DNA"/>
</dbReference>
<proteinExistence type="predicted"/>
<feature type="transmembrane region" description="Helical" evidence="1">
    <location>
        <begin position="12"/>
        <end position="30"/>
    </location>
</feature>
<dbReference type="AlphaFoldDB" id="A0A927RGR6"/>
<dbReference type="Proteomes" id="UP000658225">
    <property type="component" value="Unassembled WGS sequence"/>
</dbReference>
<evidence type="ECO:0000313" key="2">
    <source>
        <dbReference type="EMBL" id="MBE1556757.1"/>
    </source>
</evidence>
<accession>A0A927RGR6</accession>
<keyword evidence="1" id="KW-0812">Transmembrane</keyword>
<evidence type="ECO:0008006" key="4">
    <source>
        <dbReference type="Google" id="ProtNLM"/>
    </source>
</evidence>
<protein>
    <recommendedName>
        <fullName evidence="4">DUF2975 domain-containing protein</fullName>
    </recommendedName>
</protein>
<keyword evidence="1" id="KW-1133">Transmembrane helix</keyword>
<reference evidence="2" key="1">
    <citation type="submission" date="2020-10" db="EMBL/GenBank/DDBJ databases">
        <title>Genomic Encyclopedia of Type Strains, Phase IV (KMG-IV): sequencing the most valuable type-strain genomes for metagenomic binning, comparative biology and taxonomic classification.</title>
        <authorList>
            <person name="Goeker M."/>
        </authorList>
    </citation>
    <scope>NUCLEOTIDE SEQUENCE</scope>
    <source>
        <strain evidence="2">DSM 13886</strain>
    </source>
</reference>
<organism evidence="2 3">
    <name type="scientific">Sporosarcina limicola</name>
    <dbReference type="NCBI Taxonomy" id="34101"/>
    <lineage>
        <taxon>Bacteria</taxon>
        <taxon>Bacillati</taxon>
        <taxon>Bacillota</taxon>
        <taxon>Bacilli</taxon>
        <taxon>Bacillales</taxon>
        <taxon>Caryophanaceae</taxon>
        <taxon>Sporosarcina</taxon>
    </lineage>
</organism>
<keyword evidence="1" id="KW-0472">Membrane</keyword>
<dbReference type="InterPro" id="IPR021354">
    <property type="entry name" value="DUF2975"/>
</dbReference>
<evidence type="ECO:0000313" key="3">
    <source>
        <dbReference type="Proteomes" id="UP000658225"/>
    </source>
</evidence>
<feature type="transmembrane region" description="Helical" evidence="1">
    <location>
        <begin position="119"/>
        <end position="145"/>
    </location>
</feature>
<feature type="transmembrane region" description="Helical" evidence="1">
    <location>
        <begin position="50"/>
        <end position="73"/>
    </location>
</feature>
<comment type="caution">
    <text evidence="2">The sequence shown here is derived from an EMBL/GenBank/DDBJ whole genome shotgun (WGS) entry which is preliminary data.</text>
</comment>
<gene>
    <name evidence="2" type="ORF">H4683_003883</name>
</gene>
<keyword evidence="3" id="KW-1185">Reference proteome</keyword>
<dbReference type="Pfam" id="PF11188">
    <property type="entry name" value="DUF2975"/>
    <property type="match status" value="1"/>
</dbReference>
<sequence length="159" mass="17624">MKVNIASNILKILLIVFSIGVIFFGAYVLPIMAEQMRALYPELDYAKLPILVTCELLLALLLIGIGIIMYLLILFDRGLTFGSRFIRGVEILVGMCIVASIGIIILFQYLRSFGGPGPLLALEMIGITIIIWIVAAVIMLIRAIVKKAIVYKDDYDMTV</sequence>
<name>A0A927RGR6_9BACL</name>
<evidence type="ECO:0000256" key="1">
    <source>
        <dbReference type="SAM" id="Phobius"/>
    </source>
</evidence>
<feature type="transmembrane region" description="Helical" evidence="1">
    <location>
        <begin position="85"/>
        <end position="107"/>
    </location>
</feature>